<gene>
    <name evidence="2" type="ORF">SVIM_LOCUS404490</name>
</gene>
<evidence type="ECO:0000256" key="1">
    <source>
        <dbReference type="SAM" id="MobiDB-lite"/>
    </source>
</evidence>
<evidence type="ECO:0000313" key="2">
    <source>
        <dbReference type="EMBL" id="VFU56402.1"/>
    </source>
</evidence>
<proteinExistence type="predicted"/>
<name>A0A6N2MS46_SALVM</name>
<accession>A0A6N2MS46</accession>
<feature type="region of interest" description="Disordered" evidence="1">
    <location>
        <begin position="1"/>
        <end position="22"/>
    </location>
</feature>
<dbReference type="EMBL" id="CAADRP010001929">
    <property type="protein sequence ID" value="VFU56402.1"/>
    <property type="molecule type" value="Genomic_DNA"/>
</dbReference>
<protein>
    <submittedName>
        <fullName evidence="2">Uncharacterized protein</fullName>
    </submittedName>
</protein>
<sequence>MWGKRSYREKLQEQSQETHVDHQVDHAHLSVAVAAAAAQVIVEVEATADQDLHHQRESEVLRMRTGH</sequence>
<organism evidence="2">
    <name type="scientific">Salix viminalis</name>
    <name type="common">Common osier</name>
    <name type="synonym">Basket willow</name>
    <dbReference type="NCBI Taxonomy" id="40686"/>
    <lineage>
        <taxon>Eukaryota</taxon>
        <taxon>Viridiplantae</taxon>
        <taxon>Streptophyta</taxon>
        <taxon>Embryophyta</taxon>
        <taxon>Tracheophyta</taxon>
        <taxon>Spermatophyta</taxon>
        <taxon>Magnoliopsida</taxon>
        <taxon>eudicotyledons</taxon>
        <taxon>Gunneridae</taxon>
        <taxon>Pentapetalae</taxon>
        <taxon>rosids</taxon>
        <taxon>fabids</taxon>
        <taxon>Malpighiales</taxon>
        <taxon>Salicaceae</taxon>
        <taxon>Saliceae</taxon>
        <taxon>Salix</taxon>
    </lineage>
</organism>
<reference evidence="2" key="1">
    <citation type="submission" date="2019-03" db="EMBL/GenBank/DDBJ databases">
        <authorList>
            <person name="Mank J."/>
            <person name="Almeida P."/>
        </authorList>
    </citation>
    <scope>NUCLEOTIDE SEQUENCE</scope>
    <source>
        <strain evidence="2">78183</strain>
    </source>
</reference>
<dbReference type="AlphaFoldDB" id="A0A6N2MS46"/>